<protein>
    <submittedName>
        <fullName evidence="10">Chloramphenicol-sensitive protein RarD</fullName>
    </submittedName>
</protein>
<keyword evidence="5 8" id="KW-0812">Transmembrane</keyword>
<keyword evidence="6 8" id="KW-1133">Transmembrane helix</keyword>
<keyword evidence="4" id="KW-1003">Cell membrane</keyword>
<dbReference type="SUPFAM" id="SSF103481">
    <property type="entry name" value="Multidrug resistance efflux transporter EmrE"/>
    <property type="match status" value="2"/>
</dbReference>
<dbReference type="PANTHER" id="PTHR22911">
    <property type="entry name" value="ACYL-MALONYL CONDENSING ENZYME-RELATED"/>
    <property type="match status" value="1"/>
</dbReference>
<evidence type="ECO:0000256" key="6">
    <source>
        <dbReference type="ARBA" id="ARBA00022989"/>
    </source>
</evidence>
<evidence type="ECO:0000313" key="11">
    <source>
        <dbReference type="Proteomes" id="UP000186141"/>
    </source>
</evidence>
<keyword evidence="11" id="KW-1185">Reference proteome</keyword>
<gene>
    <name evidence="10" type="ORF">SAMN05421774_101278</name>
</gene>
<dbReference type="InterPro" id="IPR004626">
    <property type="entry name" value="RarD"/>
</dbReference>
<dbReference type="PANTHER" id="PTHR22911:SF137">
    <property type="entry name" value="SOLUTE CARRIER FAMILY 35 MEMBER G2-RELATED"/>
    <property type="match status" value="1"/>
</dbReference>
<accession>A0A1N7K8R1</accession>
<dbReference type="InterPro" id="IPR037185">
    <property type="entry name" value="EmrE-like"/>
</dbReference>
<evidence type="ECO:0000256" key="4">
    <source>
        <dbReference type="ARBA" id="ARBA00022475"/>
    </source>
</evidence>
<dbReference type="GO" id="GO:0005886">
    <property type="term" value="C:plasma membrane"/>
    <property type="evidence" value="ECO:0007669"/>
    <property type="project" value="UniProtKB-SubCell"/>
</dbReference>
<dbReference type="Pfam" id="PF00892">
    <property type="entry name" value="EamA"/>
    <property type="match status" value="1"/>
</dbReference>
<feature type="transmembrane region" description="Helical" evidence="8">
    <location>
        <begin position="159"/>
        <end position="175"/>
    </location>
</feature>
<organism evidence="10 11">
    <name type="scientific">Gemmobacter megaterium</name>
    <dbReference type="NCBI Taxonomy" id="1086013"/>
    <lineage>
        <taxon>Bacteria</taxon>
        <taxon>Pseudomonadati</taxon>
        <taxon>Pseudomonadota</taxon>
        <taxon>Alphaproteobacteria</taxon>
        <taxon>Rhodobacterales</taxon>
        <taxon>Paracoccaceae</taxon>
        <taxon>Gemmobacter</taxon>
    </lineage>
</organism>
<keyword evidence="3" id="KW-0813">Transport</keyword>
<dbReference type="AlphaFoldDB" id="A0A1N7K8R1"/>
<dbReference type="OrthoDB" id="369870at2"/>
<evidence type="ECO:0000256" key="5">
    <source>
        <dbReference type="ARBA" id="ARBA00022692"/>
    </source>
</evidence>
<evidence type="ECO:0000256" key="1">
    <source>
        <dbReference type="ARBA" id="ARBA00004651"/>
    </source>
</evidence>
<evidence type="ECO:0000259" key="9">
    <source>
        <dbReference type="Pfam" id="PF00892"/>
    </source>
</evidence>
<reference evidence="10 11" key="1">
    <citation type="submission" date="2017-01" db="EMBL/GenBank/DDBJ databases">
        <authorList>
            <person name="Mah S.A."/>
            <person name="Swanson W.J."/>
            <person name="Moy G.W."/>
            <person name="Vacquier V.D."/>
        </authorList>
    </citation>
    <scope>NUCLEOTIDE SEQUENCE [LARGE SCALE GENOMIC DNA]</scope>
    <source>
        <strain evidence="10 11">DSM 26375</strain>
    </source>
</reference>
<feature type="transmembrane region" description="Helical" evidence="8">
    <location>
        <begin position="47"/>
        <end position="68"/>
    </location>
</feature>
<evidence type="ECO:0000313" key="10">
    <source>
        <dbReference type="EMBL" id="SIS57979.1"/>
    </source>
</evidence>
<feature type="transmembrane region" description="Helical" evidence="8">
    <location>
        <begin position="17"/>
        <end position="35"/>
    </location>
</feature>
<feature type="transmembrane region" description="Helical" evidence="8">
    <location>
        <begin position="187"/>
        <end position="207"/>
    </location>
</feature>
<feature type="transmembrane region" description="Helical" evidence="8">
    <location>
        <begin position="80"/>
        <end position="100"/>
    </location>
</feature>
<sequence length="301" mass="32637">MTATVSMPAQGGDSPRGFAFALAAYLMWGFLPVYMKALANVPTLEVLAHRVLWSVPVALAVLVWLGRTSDLRAALRSPKMLAMAALTAALISVNWGLYVYAVQSGQAMEAALGYYINPLFSVLLGRVLLGERLDRLQWLSVLLAAAAVVLLTVETGRVPYLAIGMMLSWGFYAYFKKSLPLGPNQGFTLEVILLTPFALAWMVWLMASGQAIFLNGDTTTTALLVGAGIVTAVPLMVYANGAKLLRLATIGIMQYITPTLIFLTAVFAFGEPFGQARAIAFPMIWAALAMYTYALIRQSRR</sequence>
<comment type="similarity">
    <text evidence="2">Belongs to the EamA transporter family.</text>
</comment>
<proteinExistence type="inferred from homology"/>
<dbReference type="InterPro" id="IPR000620">
    <property type="entry name" value="EamA_dom"/>
</dbReference>
<dbReference type="Proteomes" id="UP000186141">
    <property type="component" value="Unassembled WGS sequence"/>
</dbReference>
<feature type="domain" description="EamA" evidence="9">
    <location>
        <begin position="17"/>
        <end position="152"/>
    </location>
</feature>
<dbReference type="NCBIfam" id="TIGR00688">
    <property type="entry name" value="rarD"/>
    <property type="match status" value="1"/>
</dbReference>
<comment type="subcellular location">
    <subcellularLocation>
        <location evidence="1">Cell membrane</location>
        <topology evidence="1">Multi-pass membrane protein</topology>
    </subcellularLocation>
</comment>
<name>A0A1N7K8R1_9RHOB</name>
<evidence type="ECO:0000256" key="8">
    <source>
        <dbReference type="SAM" id="Phobius"/>
    </source>
</evidence>
<feature type="transmembrane region" description="Helical" evidence="8">
    <location>
        <begin position="136"/>
        <end position="153"/>
    </location>
</feature>
<dbReference type="RefSeq" id="WP_076527955.1">
    <property type="nucleotide sequence ID" value="NZ_BMEH01000001.1"/>
</dbReference>
<evidence type="ECO:0000256" key="2">
    <source>
        <dbReference type="ARBA" id="ARBA00007362"/>
    </source>
</evidence>
<keyword evidence="7 8" id="KW-0472">Membrane</keyword>
<evidence type="ECO:0000256" key="7">
    <source>
        <dbReference type="ARBA" id="ARBA00023136"/>
    </source>
</evidence>
<feature type="transmembrane region" description="Helical" evidence="8">
    <location>
        <begin position="276"/>
        <end position="296"/>
    </location>
</feature>
<feature type="transmembrane region" description="Helical" evidence="8">
    <location>
        <begin position="219"/>
        <end position="238"/>
    </location>
</feature>
<feature type="transmembrane region" description="Helical" evidence="8">
    <location>
        <begin position="250"/>
        <end position="270"/>
    </location>
</feature>
<dbReference type="EMBL" id="FTOT01000001">
    <property type="protein sequence ID" value="SIS57979.1"/>
    <property type="molecule type" value="Genomic_DNA"/>
</dbReference>
<evidence type="ECO:0000256" key="3">
    <source>
        <dbReference type="ARBA" id="ARBA00022448"/>
    </source>
</evidence>